<dbReference type="Gene3D" id="3.40.50.2300">
    <property type="match status" value="1"/>
</dbReference>
<dbReference type="PANTHER" id="PTHR36304:SF4">
    <property type="entry name" value="DUF4388 DOMAIN-CONTAINING PROTEIN"/>
    <property type="match status" value="1"/>
</dbReference>
<dbReference type="STRING" id="1969733.B5V00_10985"/>
<dbReference type="InterPro" id="IPR025497">
    <property type="entry name" value="PatA-like_N"/>
</dbReference>
<dbReference type="Proteomes" id="UP000193136">
    <property type="component" value="Unassembled WGS sequence"/>
</dbReference>
<accession>A0A1X0Y1U1</accession>
<reference evidence="2 3" key="1">
    <citation type="submission" date="2017-03" db="EMBL/GenBank/DDBJ databases">
        <title>Genome sequence of Geothermobacter sp. EPR-M, Deep-Sea Iron Reducer.</title>
        <authorList>
            <person name="Tully B."/>
            <person name="Savalia P."/>
            <person name="Abuyen K."/>
            <person name="Baughan C."/>
            <person name="Romero E."/>
            <person name="Ronkowski C."/>
            <person name="Torres B."/>
            <person name="Tremblay J."/>
            <person name="Trujillo A."/>
            <person name="Tyler M."/>
            <person name="Perez-Rodriguez I."/>
            <person name="Amend J."/>
        </authorList>
    </citation>
    <scope>NUCLEOTIDE SEQUENCE [LARGE SCALE GENOMIC DNA]</scope>
    <source>
        <strain evidence="2 3">EPR-M</strain>
    </source>
</reference>
<evidence type="ECO:0000313" key="2">
    <source>
        <dbReference type="EMBL" id="ORJ59086.1"/>
    </source>
</evidence>
<dbReference type="AlphaFoldDB" id="A0A1X0Y1U1"/>
<keyword evidence="3" id="KW-1185">Reference proteome</keyword>
<dbReference type="OrthoDB" id="5504293at2"/>
<dbReference type="InterPro" id="IPR011006">
    <property type="entry name" value="CheY-like_superfamily"/>
</dbReference>
<comment type="caution">
    <text evidence="2">The sequence shown here is derived from an EMBL/GenBank/DDBJ whole genome shotgun (WGS) entry which is preliminary data.</text>
</comment>
<proteinExistence type="predicted"/>
<organism evidence="2 3">
    <name type="scientific">Geothermobacter hydrogeniphilus</name>
    <dbReference type="NCBI Taxonomy" id="1969733"/>
    <lineage>
        <taxon>Bacteria</taxon>
        <taxon>Pseudomonadati</taxon>
        <taxon>Thermodesulfobacteriota</taxon>
        <taxon>Desulfuromonadia</taxon>
        <taxon>Desulfuromonadales</taxon>
        <taxon>Geothermobacteraceae</taxon>
        <taxon>Geothermobacter</taxon>
    </lineage>
</organism>
<feature type="domain" description="PatA-like N-terminal" evidence="1">
    <location>
        <begin position="138"/>
        <end position="236"/>
    </location>
</feature>
<protein>
    <recommendedName>
        <fullName evidence="1">PatA-like N-terminal domain-containing protein</fullName>
    </recommendedName>
</protein>
<evidence type="ECO:0000259" key="1">
    <source>
        <dbReference type="Pfam" id="PF14332"/>
    </source>
</evidence>
<dbReference type="Pfam" id="PF14332">
    <property type="entry name" value="DUF4388"/>
    <property type="match status" value="1"/>
</dbReference>
<sequence length="496" mass="54880">MPMPSHSRKIILVSSRDDLLTLAGQLRAQGFDILNCEDGARALEMALTTGPALMILETDLALLPASRLAQILRANPRTEGIAFVFIGREGEEVDGFQRHRDQFFVRPFNQEQLLGALLAYCRRLEQTRQVGCEEQEVEGHLNQISLVDLLQIFSLNRKDGLLTLRHGDRQGSIALLGGLVCNARLGRLQGEKAFFRMLAWTEGTFHFRPGVSGEEARITTPTDHLIMEGLRQQDELAAQAHALPHPEDKLVLKVPNGHLPRGLRPATQEILLLLQYYHRVGDILDHCSRPDLEVLQILQVLLDKGLLGAAPRTAEDDDDRQLLSSEEIIAIKDSLGEGDILLEEASAKLVVLANSPADLNYVLDALQGIREFEPEGELLRHPGQLPLGDVGRLKISENFSVRLFCLPTDAEKTPLWRPFCRRLLGVLSLGGSSGTARAEEFFRHHSDAPVVPLAGAVPRPGVLRLEPGDRQGLRQLLHAFAEPFRSPVELTLSSTG</sequence>
<dbReference type="PANTHER" id="PTHR36304">
    <property type="entry name" value="DOMAIN GTPASE-ACTIVATING PROTEIN, PUTATIVE-RELATED-RELATED"/>
    <property type="match status" value="1"/>
</dbReference>
<name>A0A1X0Y1U1_9BACT</name>
<evidence type="ECO:0000313" key="3">
    <source>
        <dbReference type="Proteomes" id="UP000193136"/>
    </source>
</evidence>
<dbReference type="SUPFAM" id="SSF52172">
    <property type="entry name" value="CheY-like"/>
    <property type="match status" value="1"/>
</dbReference>
<gene>
    <name evidence="2" type="ORF">B5V00_10985</name>
</gene>
<dbReference type="EMBL" id="NAAD01000013">
    <property type="protein sequence ID" value="ORJ59086.1"/>
    <property type="molecule type" value="Genomic_DNA"/>
</dbReference>